<evidence type="ECO:0000313" key="3">
    <source>
        <dbReference type="EMBL" id="QJA73390.1"/>
    </source>
</evidence>
<reference evidence="3" key="1">
    <citation type="submission" date="2020-03" db="EMBL/GenBank/DDBJ databases">
        <title>The deep terrestrial virosphere.</title>
        <authorList>
            <person name="Holmfeldt K."/>
            <person name="Nilsson E."/>
            <person name="Simone D."/>
            <person name="Lopez-Fernandez M."/>
            <person name="Wu X."/>
            <person name="de Brujin I."/>
            <person name="Lundin D."/>
            <person name="Andersson A."/>
            <person name="Bertilsson S."/>
            <person name="Dopson M."/>
        </authorList>
    </citation>
    <scope>NUCLEOTIDE SEQUENCE</scope>
    <source>
        <strain evidence="3">MM415A02394</strain>
        <strain evidence="2">MM415B01185</strain>
    </source>
</reference>
<evidence type="ECO:0000313" key="2">
    <source>
        <dbReference type="EMBL" id="QJA60104.1"/>
    </source>
</evidence>
<name>A0A6M3JTZ1_9ZZZZ</name>
<gene>
    <name evidence="3" type="ORF">MM415A02394_0017</name>
    <name evidence="2" type="ORF">MM415B01185_0038</name>
</gene>
<dbReference type="EMBL" id="MT142023">
    <property type="protein sequence ID" value="QJA73390.1"/>
    <property type="molecule type" value="Genomic_DNA"/>
</dbReference>
<proteinExistence type="predicted"/>
<sequence length="122" mass="14411">MVIPYVPIRGMIEVKDAEPGTFIKYEEFEQENATLQKRVEELEERIKQEIDFAEALADESRLILKLILDEEKYRGMKYKDDLATERKEKFTLIKKYEDELDKVYSDLKMLREAVAKASCPMP</sequence>
<evidence type="ECO:0000256" key="1">
    <source>
        <dbReference type="SAM" id="Coils"/>
    </source>
</evidence>
<dbReference type="EMBL" id="MT141395">
    <property type="protein sequence ID" value="QJA60104.1"/>
    <property type="molecule type" value="Genomic_DNA"/>
</dbReference>
<keyword evidence="1" id="KW-0175">Coiled coil</keyword>
<feature type="coiled-coil region" evidence="1">
    <location>
        <begin position="25"/>
        <end position="59"/>
    </location>
</feature>
<dbReference type="AlphaFoldDB" id="A0A6M3JTZ1"/>
<organism evidence="3">
    <name type="scientific">viral metagenome</name>
    <dbReference type="NCBI Taxonomy" id="1070528"/>
    <lineage>
        <taxon>unclassified sequences</taxon>
        <taxon>metagenomes</taxon>
        <taxon>organismal metagenomes</taxon>
    </lineage>
</organism>
<accession>A0A6M3JTZ1</accession>
<protein>
    <submittedName>
        <fullName evidence="3">Uncharacterized protein</fullName>
    </submittedName>
</protein>